<name>A0A4V2JYQ7_9APHY</name>
<organism evidence="1">
    <name type="scientific">Dichomitus squalens</name>
    <dbReference type="NCBI Taxonomy" id="114155"/>
    <lineage>
        <taxon>Eukaryota</taxon>
        <taxon>Fungi</taxon>
        <taxon>Dikarya</taxon>
        <taxon>Basidiomycota</taxon>
        <taxon>Agaricomycotina</taxon>
        <taxon>Agaricomycetes</taxon>
        <taxon>Polyporales</taxon>
        <taxon>Polyporaceae</taxon>
        <taxon>Dichomitus</taxon>
    </lineage>
</organism>
<evidence type="ECO:0000313" key="1">
    <source>
        <dbReference type="EMBL" id="TBU22043.1"/>
    </source>
</evidence>
<dbReference type="Proteomes" id="UP000292957">
    <property type="component" value="Unassembled WGS sequence"/>
</dbReference>
<protein>
    <submittedName>
        <fullName evidence="1">Uncharacterized protein</fullName>
    </submittedName>
</protein>
<proteinExistence type="predicted"/>
<sequence length="76" mass="8251">MADRVLLPCRPLASFFRCTSLDYHVAASCSPSSLTQPHFRCDDFNSSPKFIRSPTGPGCCLSAPPERIPPVASRPS</sequence>
<accession>A0A4V2JYQ7</accession>
<reference evidence="1" key="1">
    <citation type="submission" date="2019-01" db="EMBL/GenBank/DDBJ databases">
        <title>Draft genome sequences of three monokaryotic isolates of the white-rot basidiomycete fungus Dichomitus squalens.</title>
        <authorList>
            <consortium name="DOE Joint Genome Institute"/>
            <person name="Lopez S.C."/>
            <person name="Andreopoulos B."/>
            <person name="Pangilinan J."/>
            <person name="Lipzen A."/>
            <person name="Riley R."/>
            <person name="Ahrendt S."/>
            <person name="Ng V."/>
            <person name="Barry K."/>
            <person name="Daum C."/>
            <person name="Grigoriev I.V."/>
            <person name="Hilden K.S."/>
            <person name="Makela M.R."/>
            <person name="de Vries R.P."/>
        </authorList>
    </citation>
    <scope>NUCLEOTIDE SEQUENCE [LARGE SCALE GENOMIC DNA]</scope>
    <source>
        <strain evidence="1">OM18370.1</strain>
    </source>
</reference>
<dbReference type="AlphaFoldDB" id="A0A4V2JYQ7"/>
<gene>
    <name evidence="1" type="ORF">BD311DRAFT_771105</name>
</gene>
<dbReference type="EMBL" id="ML143560">
    <property type="protein sequence ID" value="TBU22043.1"/>
    <property type="molecule type" value="Genomic_DNA"/>
</dbReference>